<evidence type="ECO:0000313" key="2">
    <source>
        <dbReference type="Proteomes" id="UP001212042"/>
    </source>
</evidence>
<protein>
    <submittedName>
        <fullName evidence="1">Lipopolysaccharide kinase InaA family protein</fullName>
    </submittedName>
</protein>
<accession>A0ABT4XA80</accession>
<dbReference type="RefSeq" id="WP_271346204.1">
    <property type="nucleotide sequence ID" value="NZ_JAQJZJ010000001.1"/>
</dbReference>
<dbReference type="InterPro" id="IPR011009">
    <property type="entry name" value="Kinase-like_dom_sf"/>
</dbReference>
<keyword evidence="1" id="KW-0808">Transferase</keyword>
<sequence>MSSLITRVRTEPVPSTFERWWQIQGEWVEAPNQRRGGESGVQRRRNQAGQLLYLKRQTGHLYRSWLHPLGRPTALRELHAMQQLQRLGIRVPTLVYAAAQKQAGQWRALLVTEALDGFVSLEQWYGSEALRHGGTQLNRCMLEQLAAMLSRLHRFGWQHGCLYAKHIFIKPQAVDDGGGVEVALLDLEKSRRRLFSRSASRRDMGQLSRHRGDMPAADWQLLFEAYNRSMATGEAVSHEF</sequence>
<proteinExistence type="predicted"/>
<dbReference type="InterPro" id="IPR027023">
    <property type="entry name" value="Put_LipoPS_kinase_InaA"/>
</dbReference>
<keyword evidence="2" id="KW-1185">Reference proteome</keyword>
<dbReference type="SUPFAM" id="SSF56112">
    <property type="entry name" value="Protein kinase-like (PK-like)"/>
    <property type="match status" value="1"/>
</dbReference>
<reference evidence="1 2" key="1">
    <citation type="submission" date="2023-01" db="EMBL/GenBank/DDBJ databases">
        <title>Pseudomonas SA3-5T sp. nov., isolated from tidal flat sediment.</title>
        <authorList>
            <person name="Kim H.S."/>
            <person name="Kim J.-S."/>
            <person name="Suh M.K."/>
            <person name="Eom M.K."/>
            <person name="Lee J.-S."/>
        </authorList>
    </citation>
    <scope>NUCLEOTIDE SEQUENCE [LARGE SCALE GENOMIC DNA]</scope>
    <source>
        <strain evidence="1 2">SA3-5</strain>
    </source>
</reference>
<dbReference type="Proteomes" id="UP001212042">
    <property type="component" value="Unassembled WGS sequence"/>
</dbReference>
<evidence type="ECO:0000313" key="1">
    <source>
        <dbReference type="EMBL" id="MDA7085282.1"/>
    </source>
</evidence>
<dbReference type="EMBL" id="JAQJZJ010000001">
    <property type="protein sequence ID" value="MDA7085282.1"/>
    <property type="molecule type" value="Genomic_DNA"/>
</dbReference>
<dbReference type="Pfam" id="PF06293">
    <property type="entry name" value="Kdo"/>
    <property type="match status" value="1"/>
</dbReference>
<keyword evidence="1" id="KW-0418">Kinase</keyword>
<dbReference type="GO" id="GO:0016301">
    <property type="term" value="F:kinase activity"/>
    <property type="evidence" value="ECO:0007669"/>
    <property type="project" value="UniProtKB-KW"/>
</dbReference>
<comment type="caution">
    <text evidence="1">The sequence shown here is derived from an EMBL/GenBank/DDBJ whole genome shotgun (WGS) entry which is preliminary data.</text>
</comment>
<name>A0ABT4XA80_9PSED</name>
<dbReference type="PIRSF" id="PIRSF026326">
    <property type="entry name" value="InaA"/>
    <property type="match status" value="1"/>
</dbReference>
<gene>
    <name evidence="1" type="ORF">PH586_02615</name>
</gene>
<organism evidence="1 2">
    <name type="scientific">Pseudomonas aestuarii</name>
    <dbReference type="NCBI Taxonomy" id="3018340"/>
    <lineage>
        <taxon>Bacteria</taxon>
        <taxon>Pseudomonadati</taxon>
        <taxon>Pseudomonadota</taxon>
        <taxon>Gammaproteobacteria</taxon>
        <taxon>Pseudomonadales</taxon>
        <taxon>Pseudomonadaceae</taxon>
        <taxon>Pseudomonas</taxon>
    </lineage>
</organism>